<dbReference type="EMBL" id="U00022">
    <property type="protein sequence ID" value="AAA17331.1"/>
    <property type="molecule type" value="Genomic_DNA"/>
</dbReference>
<accession>Q49908</accession>
<evidence type="ECO:0000313" key="1">
    <source>
        <dbReference type="EMBL" id="AAA17331.1"/>
    </source>
</evidence>
<protein>
    <submittedName>
        <fullName evidence="1">L308_C2_218</fullName>
    </submittedName>
</protein>
<sequence>MVKVLMLQARRCDDVAVAVMVHPGPTDRHRHGPFLELSELTIEYLGKESHAVVAPPLAGYHS</sequence>
<dbReference type="PIR" id="S73032">
    <property type="entry name" value="S73032"/>
</dbReference>
<proteinExistence type="predicted"/>
<reference evidence="1" key="2">
    <citation type="submission" date="1994-03" db="EMBL/GenBank/DDBJ databases">
        <authorList>
            <person name="Robison K."/>
        </authorList>
    </citation>
    <scope>NUCLEOTIDE SEQUENCE</scope>
</reference>
<dbReference type="AlphaFoldDB" id="Q49908"/>
<reference evidence="1" key="1">
    <citation type="submission" date="1994-01" db="EMBL/GenBank/DDBJ databases">
        <authorList>
            <person name="Smith D.R."/>
        </authorList>
    </citation>
    <scope>NUCLEOTIDE SEQUENCE</scope>
</reference>
<name>Q49908_MYCLR</name>
<organism evidence="1">
    <name type="scientific">Mycobacterium leprae</name>
    <dbReference type="NCBI Taxonomy" id="1769"/>
    <lineage>
        <taxon>Bacteria</taxon>
        <taxon>Bacillati</taxon>
        <taxon>Actinomycetota</taxon>
        <taxon>Actinomycetes</taxon>
        <taxon>Mycobacteriales</taxon>
        <taxon>Mycobacteriaceae</taxon>
        <taxon>Mycobacterium</taxon>
    </lineage>
</organism>